<dbReference type="InterPro" id="IPR001544">
    <property type="entry name" value="Aminotrans_IV"/>
</dbReference>
<reference evidence="11 12" key="1">
    <citation type="submission" date="2018-06" db="EMBL/GenBank/DDBJ databases">
        <authorList>
            <consortium name="Pathogen Informatics"/>
            <person name="Doyle S."/>
        </authorList>
    </citation>
    <scope>NUCLEOTIDE SEQUENCE [LARGE SCALE GENOMIC DNA]</scope>
    <source>
        <strain evidence="11 12">NCTC10738</strain>
    </source>
</reference>
<evidence type="ECO:0000256" key="8">
    <source>
        <dbReference type="ARBA" id="ARBA00035676"/>
    </source>
</evidence>
<comment type="subunit">
    <text evidence="3">Homodimer.</text>
</comment>
<evidence type="ECO:0000313" key="12">
    <source>
        <dbReference type="Proteomes" id="UP000254069"/>
    </source>
</evidence>
<dbReference type="Pfam" id="PF01063">
    <property type="entry name" value="Aminotran_4"/>
    <property type="match status" value="1"/>
</dbReference>
<dbReference type="PANTHER" id="PTHR42743">
    <property type="entry name" value="AMINO-ACID AMINOTRANSFERASE"/>
    <property type="match status" value="1"/>
</dbReference>
<organism evidence="11 12">
    <name type="scientific">Shewanella algae</name>
    <dbReference type="NCBI Taxonomy" id="38313"/>
    <lineage>
        <taxon>Bacteria</taxon>
        <taxon>Pseudomonadati</taxon>
        <taxon>Pseudomonadota</taxon>
        <taxon>Gammaproteobacteria</taxon>
        <taxon>Alteromonadales</taxon>
        <taxon>Shewanellaceae</taxon>
        <taxon>Shewanella</taxon>
    </lineage>
</organism>
<keyword evidence="4" id="KW-0663">Pyridoxal phosphate</keyword>
<dbReference type="AlphaFoldDB" id="A0A380BPR1"/>
<dbReference type="InterPro" id="IPR036038">
    <property type="entry name" value="Aminotransferase-like"/>
</dbReference>
<keyword evidence="6 11" id="KW-0456">Lyase</keyword>
<dbReference type="PANTHER" id="PTHR42743:SF2">
    <property type="entry name" value="AMINODEOXYCHORISMATE LYASE"/>
    <property type="match status" value="1"/>
</dbReference>
<evidence type="ECO:0000256" key="9">
    <source>
        <dbReference type="ARBA" id="ARBA00049529"/>
    </source>
</evidence>
<dbReference type="GO" id="GO:0030170">
    <property type="term" value="F:pyridoxal phosphate binding"/>
    <property type="evidence" value="ECO:0007669"/>
    <property type="project" value="InterPro"/>
</dbReference>
<evidence type="ECO:0000256" key="6">
    <source>
        <dbReference type="ARBA" id="ARBA00023239"/>
    </source>
</evidence>
<comment type="catalytic activity">
    <reaction evidence="9">
        <text>4-amino-4-deoxychorismate = 4-aminobenzoate + pyruvate + H(+)</text>
        <dbReference type="Rhea" id="RHEA:16201"/>
        <dbReference type="ChEBI" id="CHEBI:15361"/>
        <dbReference type="ChEBI" id="CHEBI:15378"/>
        <dbReference type="ChEBI" id="CHEBI:17836"/>
        <dbReference type="ChEBI" id="CHEBI:58406"/>
        <dbReference type="EC" id="4.1.3.38"/>
    </reaction>
</comment>
<keyword evidence="12" id="KW-1185">Reference proteome</keyword>
<dbReference type="RefSeq" id="WP_115390275.1">
    <property type="nucleotide sequence ID" value="NZ_JADZHC010000053.1"/>
</dbReference>
<proteinExistence type="inferred from homology"/>
<evidence type="ECO:0000256" key="10">
    <source>
        <dbReference type="NCBIfam" id="TIGR03461"/>
    </source>
</evidence>
<sequence length="277" mass="30419">MTGVWVQGKEQDSVCVRDRGFTYGDGLFATMAVDGKGQIAFLTEHLARLTQGALRLGFVWQASDALHLSLKRIAVANPHSCLKLQLTRGEGGRGYTPPADALITEVISLAPLPAHYPDWQQKGIALKTSAIRLGKQPRLAGIKHLNRLEQVLIKAQPLPEGFDDWLVLDCDDLLLESSMANLFLLLPNEQGKLTAYSPAMNYCGVSGVMRQQLIVALLDQGIDVQLCSINTEMLQRARHLFISNSLLGLVDVIAVDQRSFELWPGSTPLRKALAIQL</sequence>
<name>A0A380BPR1_9GAMM</name>
<evidence type="ECO:0000256" key="4">
    <source>
        <dbReference type="ARBA" id="ARBA00022898"/>
    </source>
</evidence>
<accession>A0A380BPR1</accession>
<dbReference type="InterPro" id="IPR050571">
    <property type="entry name" value="Class-IV_PLP-Dep_Aminotrnsfr"/>
</dbReference>
<evidence type="ECO:0000256" key="2">
    <source>
        <dbReference type="ARBA" id="ARBA00009320"/>
    </source>
</evidence>
<dbReference type="InterPro" id="IPR043132">
    <property type="entry name" value="BCAT-like_C"/>
</dbReference>
<dbReference type="SUPFAM" id="SSF56752">
    <property type="entry name" value="D-aminoacid aminotransferase-like PLP-dependent enzymes"/>
    <property type="match status" value="1"/>
</dbReference>
<dbReference type="GO" id="GO:0008696">
    <property type="term" value="F:4-amino-4-deoxychorismate lyase activity"/>
    <property type="evidence" value="ECO:0007669"/>
    <property type="project" value="UniProtKB-UniRule"/>
</dbReference>
<dbReference type="Proteomes" id="UP000254069">
    <property type="component" value="Unassembled WGS sequence"/>
</dbReference>
<dbReference type="EC" id="4.1.3.38" evidence="8 10"/>
<dbReference type="NCBIfam" id="TIGR03461">
    <property type="entry name" value="pabC_Proteo"/>
    <property type="match status" value="1"/>
</dbReference>
<keyword evidence="5" id="KW-0289">Folate biosynthesis</keyword>
<comment type="cofactor">
    <cofactor evidence="1">
        <name>pyridoxal 5'-phosphate</name>
        <dbReference type="ChEBI" id="CHEBI:597326"/>
    </cofactor>
</comment>
<dbReference type="GO" id="GO:0008153">
    <property type="term" value="P:4-aminobenzoate biosynthetic process"/>
    <property type="evidence" value="ECO:0007669"/>
    <property type="project" value="UniProtKB-UniRule"/>
</dbReference>
<comment type="similarity">
    <text evidence="2">Belongs to the class-IV pyridoxal-phosphate-dependent aminotransferase family.</text>
</comment>
<dbReference type="Gene3D" id="3.30.470.10">
    <property type="match status" value="1"/>
</dbReference>
<dbReference type="InterPro" id="IPR043131">
    <property type="entry name" value="BCAT-like_N"/>
</dbReference>
<evidence type="ECO:0000313" key="11">
    <source>
        <dbReference type="EMBL" id="SUJ03962.1"/>
    </source>
</evidence>
<dbReference type="EMBL" id="UGYO01000002">
    <property type="protein sequence ID" value="SUJ03962.1"/>
    <property type="molecule type" value="Genomic_DNA"/>
</dbReference>
<comment type="pathway">
    <text evidence="7">Cofactor biosynthesis; tetrahydrofolate biosynthesis; 4-aminobenzoate from chorismate: step 2/2.</text>
</comment>
<evidence type="ECO:0000256" key="5">
    <source>
        <dbReference type="ARBA" id="ARBA00022909"/>
    </source>
</evidence>
<protein>
    <recommendedName>
        <fullName evidence="8 10">Aminodeoxychorismate lyase</fullName>
        <ecNumber evidence="8 10">4.1.3.38</ecNumber>
    </recommendedName>
</protein>
<gene>
    <name evidence="11" type="primary">pabC</name>
    <name evidence="11" type="ORF">NCTC10738_03636</name>
</gene>
<evidence type="ECO:0000256" key="3">
    <source>
        <dbReference type="ARBA" id="ARBA00011738"/>
    </source>
</evidence>
<dbReference type="GO" id="GO:0005829">
    <property type="term" value="C:cytosol"/>
    <property type="evidence" value="ECO:0007669"/>
    <property type="project" value="TreeGrafter"/>
</dbReference>
<dbReference type="Gene3D" id="3.20.10.10">
    <property type="entry name" value="D-amino Acid Aminotransferase, subunit A, domain 2"/>
    <property type="match status" value="1"/>
</dbReference>
<dbReference type="InterPro" id="IPR017824">
    <property type="entry name" value="Aminodeoxychorismate_lyase_IV"/>
</dbReference>
<evidence type="ECO:0000256" key="7">
    <source>
        <dbReference type="ARBA" id="ARBA00035633"/>
    </source>
</evidence>
<evidence type="ECO:0000256" key="1">
    <source>
        <dbReference type="ARBA" id="ARBA00001933"/>
    </source>
</evidence>
<dbReference type="GO" id="GO:0046656">
    <property type="term" value="P:folic acid biosynthetic process"/>
    <property type="evidence" value="ECO:0007669"/>
    <property type="project" value="UniProtKB-KW"/>
</dbReference>